<feature type="region of interest" description="Disordered" evidence="1">
    <location>
        <begin position="108"/>
        <end position="133"/>
    </location>
</feature>
<dbReference type="Proteomes" id="UP000219338">
    <property type="component" value="Unassembled WGS sequence"/>
</dbReference>
<keyword evidence="3" id="KW-1185">Reference proteome</keyword>
<proteinExistence type="predicted"/>
<protein>
    <submittedName>
        <fullName evidence="2">Uncharacterized protein</fullName>
    </submittedName>
</protein>
<dbReference type="EMBL" id="FUEG01000049">
    <property type="protein sequence ID" value="SJL17859.1"/>
    <property type="molecule type" value="Genomic_DNA"/>
</dbReference>
<gene>
    <name evidence="2" type="ORF">ARMOST_21423</name>
</gene>
<dbReference type="AlphaFoldDB" id="A0A284SA49"/>
<evidence type="ECO:0000313" key="3">
    <source>
        <dbReference type="Proteomes" id="UP000219338"/>
    </source>
</evidence>
<sequence length="133" mass="14580">MRRRLETSFAAQGWDDSLLVYREEILVLVLEDRGTGGSQLLEVLANDVALAISLDESFSRVKNRRTLPSYPPSNPDVTVRIQSALVGTLFSNDAGSIFSTRILQGASIGRGSDPHRNDTRTRTGIQGHDAALR</sequence>
<accession>A0A284SA49</accession>
<evidence type="ECO:0000313" key="2">
    <source>
        <dbReference type="EMBL" id="SJL17859.1"/>
    </source>
</evidence>
<organism evidence="2 3">
    <name type="scientific">Armillaria ostoyae</name>
    <name type="common">Armillaria root rot fungus</name>
    <dbReference type="NCBI Taxonomy" id="47428"/>
    <lineage>
        <taxon>Eukaryota</taxon>
        <taxon>Fungi</taxon>
        <taxon>Dikarya</taxon>
        <taxon>Basidiomycota</taxon>
        <taxon>Agaricomycotina</taxon>
        <taxon>Agaricomycetes</taxon>
        <taxon>Agaricomycetidae</taxon>
        <taxon>Agaricales</taxon>
        <taxon>Marasmiineae</taxon>
        <taxon>Physalacriaceae</taxon>
        <taxon>Armillaria</taxon>
    </lineage>
</organism>
<evidence type="ECO:0000256" key="1">
    <source>
        <dbReference type="SAM" id="MobiDB-lite"/>
    </source>
</evidence>
<reference evidence="3" key="1">
    <citation type="journal article" date="2017" name="Nat. Ecol. Evol.">
        <title>Genome expansion and lineage-specific genetic innovations in the forest pathogenic fungi Armillaria.</title>
        <authorList>
            <person name="Sipos G."/>
            <person name="Prasanna A.N."/>
            <person name="Walter M.C."/>
            <person name="O'Connor E."/>
            <person name="Balint B."/>
            <person name="Krizsan K."/>
            <person name="Kiss B."/>
            <person name="Hess J."/>
            <person name="Varga T."/>
            <person name="Slot J."/>
            <person name="Riley R."/>
            <person name="Boka B."/>
            <person name="Rigling D."/>
            <person name="Barry K."/>
            <person name="Lee J."/>
            <person name="Mihaltcheva S."/>
            <person name="LaButti K."/>
            <person name="Lipzen A."/>
            <person name="Waldron R."/>
            <person name="Moloney N.M."/>
            <person name="Sperisen C."/>
            <person name="Kredics L."/>
            <person name="Vagvoelgyi C."/>
            <person name="Patrignani A."/>
            <person name="Fitzpatrick D."/>
            <person name="Nagy I."/>
            <person name="Doyle S."/>
            <person name="Anderson J.B."/>
            <person name="Grigoriev I.V."/>
            <person name="Gueldener U."/>
            <person name="Muensterkoetter M."/>
            <person name="Nagy L.G."/>
        </authorList>
    </citation>
    <scope>NUCLEOTIDE SEQUENCE [LARGE SCALE GENOMIC DNA]</scope>
    <source>
        <strain evidence="3">C18/9</strain>
    </source>
</reference>
<feature type="compositionally biased region" description="Basic and acidic residues" evidence="1">
    <location>
        <begin position="112"/>
        <end position="121"/>
    </location>
</feature>
<name>A0A284SA49_ARMOS</name>